<dbReference type="InterPro" id="IPR011250">
    <property type="entry name" value="OMP/PagP_B-barrel"/>
</dbReference>
<dbReference type="Proteomes" id="UP000036458">
    <property type="component" value="Chromosome"/>
</dbReference>
<proteinExistence type="predicted"/>
<dbReference type="EMBL" id="CP010777">
    <property type="protein sequence ID" value="AKQ44950.1"/>
    <property type="molecule type" value="Genomic_DNA"/>
</dbReference>
<dbReference type="AlphaFoldDB" id="A0A0H4VH23"/>
<dbReference type="PATRIC" id="fig|1379910.4.peg.821"/>
<protein>
    <recommendedName>
        <fullName evidence="3">Outer membrane protein beta-barrel domain-containing protein</fullName>
    </recommendedName>
</protein>
<gene>
    <name evidence="1" type="ORF">TH63_03800</name>
</gene>
<dbReference type="SUPFAM" id="SSF56925">
    <property type="entry name" value="OMPA-like"/>
    <property type="match status" value="1"/>
</dbReference>
<keyword evidence="2" id="KW-1185">Reference proteome</keyword>
<evidence type="ECO:0000313" key="1">
    <source>
        <dbReference type="EMBL" id="AKQ44950.1"/>
    </source>
</evidence>
<dbReference type="KEGG" id="ruf:TH63_03800"/>
<accession>A0A0H4VH23</accession>
<sequence length="241" mass="25837">MVSLAAPLSSMGQRTRQTTSNSVLRLFKVSNKLTLTAGGGVSVMNSDYAADNRSTKNLLKSNGFGVTAGLGAIRQVTPYLAAFVNVDFYQIKGEQTFTLEQKDLSFKSSVVSGTGALAMHLASRNTLNNFYNRSFQGAVVIVPYVKLGVGLLGYDVDSNETAPEGTEGKSYPAMALVIPIGGGVRFRLSDQISIATDLTLSMPSTDFLDNREGTNSYLGSNDKFASFTIKALYTLPKKSVR</sequence>
<evidence type="ECO:0008006" key="3">
    <source>
        <dbReference type="Google" id="ProtNLM"/>
    </source>
</evidence>
<dbReference type="STRING" id="1379910.TH63_03800"/>
<name>A0A0H4VH23_9BACT</name>
<reference evidence="1 2" key="1">
    <citation type="submission" date="2015-01" db="EMBL/GenBank/DDBJ databases">
        <title>Rufibacter sp./DG31D/ whole genome sequencing.</title>
        <authorList>
            <person name="Kim M.K."/>
            <person name="Srinivasan S."/>
            <person name="Lee J.-J."/>
        </authorList>
    </citation>
    <scope>NUCLEOTIDE SEQUENCE [LARGE SCALE GENOMIC DNA]</scope>
    <source>
        <strain evidence="1 2">DG31D</strain>
    </source>
</reference>
<evidence type="ECO:0000313" key="2">
    <source>
        <dbReference type="Proteomes" id="UP000036458"/>
    </source>
</evidence>
<organism evidence="1 2">
    <name type="scientific">Rufibacter radiotolerans</name>
    <dbReference type="NCBI Taxonomy" id="1379910"/>
    <lineage>
        <taxon>Bacteria</taxon>
        <taxon>Pseudomonadati</taxon>
        <taxon>Bacteroidota</taxon>
        <taxon>Cytophagia</taxon>
        <taxon>Cytophagales</taxon>
        <taxon>Hymenobacteraceae</taxon>
        <taxon>Rufibacter</taxon>
    </lineage>
</organism>